<reference evidence="1 4" key="3">
    <citation type="submission" date="2018-10" db="EMBL/GenBank/DDBJ databases">
        <title>Propionibacterium australiense Genome Sequencing and Assembly.</title>
        <authorList>
            <person name="Bernier A.-M."/>
            <person name="Bernard K."/>
        </authorList>
    </citation>
    <scope>NUCLEOTIDE SEQUENCE [LARGE SCALE GENOMIC DNA]</scope>
    <source>
        <strain evidence="1 4">NML98A078</strain>
    </source>
</reference>
<dbReference type="Proteomes" id="UP000279336">
    <property type="component" value="Unassembled WGS sequence"/>
</dbReference>
<dbReference type="Proteomes" id="UP000263928">
    <property type="component" value="Unassembled WGS sequence"/>
</dbReference>
<evidence type="ECO:0000313" key="3">
    <source>
        <dbReference type="Proteomes" id="UP000263928"/>
    </source>
</evidence>
<dbReference type="AlphaFoldDB" id="A0A383S6L0"/>
<evidence type="ECO:0000313" key="4">
    <source>
        <dbReference type="Proteomes" id="UP000279336"/>
    </source>
</evidence>
<evidence type="ECO:0000313" key="2">
    <source>
        <dbReference type="EMBL" id="SYZ33473.1"/>
    </source>
</evidence>
<dbReference type="EMBL" id="UNQJ01000008">
    <property type="protein sequence ID" value="SYZ33473.1"/>
    <property type="molecule type" value="Genomic_DNA"/>
</dbReference>
<reference evidence="3" key="2">
    <citation type="submission" date="2018-08" db="EMBL/GenBank/DDBJ databases">
        <authorList>
            <person name="Hornung B."/>
        </authorList>
    </citation>
    <scope>NUCLEOTIDE SEQUENCE [LARGE SCALE GENOMIC DNA]</scope>
</reference>
<organism evidence="2 3">
    <name type="scientific">Propionibacterium australiense</name>
    <dbReference type="NCBI Taxonomy" id="119981"/>
    <lineage>
        <taxon>Bacteria</taxon>
        <taxon>Bacillati</taxon>
        <taxon>Actinomycetota</taxon>
        <taxon>Actinomycetes</taxon>
        <taxon>Propionibacteriales</taxon>
        <taxon>Propionibacteriaceae</taxon>
        <taxon>Propionibacterium</taxon>
    </lineage>
</organism>
<name>A0A383S6L0_9ACTN</name>
<gene>
    <name evidence="1" type="ORF">D7U36_08170</name>
    <name evidence="2" type="ORF">PROPAUS_1392</name>
</gene>
<dbReference type="RefSeq" id="WP_119161818.1">
    <property type="nucleotide sequence ID" value="NZ_LR134442.1"/>
</dbReference>
<sequence length="69" mass="6996">MPAIDALPIVDATSSRLLGKGCAFAGEPVFDAVQVRLPNGATAGLGWCCDVQFAIGRAVRGAAGAFLFS</sequence>
<reference evidence="2" key="1">
    <citation type="submission" date="2018-08" db="EMBL/GenBank/DDBJ databases">
        <authorList>
            <person name="Ferrada E.E."/>
            <person name="Latorre B.A."/>
        </authorList>
    </citation>
    <scope>NUCLEOTIDE SEQUENCE [LARGE SCALE GENOMIC DNA]</scope>
    <source>
        <strain evidence="2">Propionibacterium_australiense1</strain>
    </source>
</reference>
<evidence type="ECO:0000313" key="1">
    <source>
        <dbReference type="EMBL" id="RLP09100.1"/>
    </source>
</evidence>
<keyword evidence="3" id="KW-1185">Reference proteome</keyword>
<protein>
    <submittedName>
        <fullName evidence="2">Uncharacterized protein</fullName>
    </submittedName>
</protein>
<dbReference type="EMBL" id="RCIW01000011">
    <property type="protein sequence ID" value="RLP09100.1"/>
    <property type="molecule type" value="Genomic_DNA"/>
</dbReference>
<accession>A0A383S6L0</accession>
<proteinExistence type="predicted"/>